<keyword evidence="2 7" id="KW-0813">Transport</keyword>
<keyword evidence="3" id="KW-1003">Cell membrane</keyword>
<feature type="transmembrane region" description="Helical" evidence="7">
    <location>
        <begin position="116"/>
        <end position="137"/>
    </location>
</feature>
<feature type="transmembrane region" description="Helical" evidence="7">
    <location>
        <begin position="21"/>
        <end position="42"/>
    </location>
</feature>
<dbReference type="InterPro" id="IPR000515">
    <property type="entry name" value="MetI-like"/>
</dbReference>
<reference evidence="9 10" key="1">
    <citation type="submission" date="2024-03" db="EMBL/GenBank/DDBJ databases">
        <title>Draft genome sequence of Pseudonocardia nematodicida JCM 31783.</title>
        <authorList>
            <person name="Butdee W."/>
            <person name="Duangmal K."/>
        </authorList>
    </citation>
    <scope>NUCLEOTIDE SEQUENCE [LARGE SCALE GENOMIC DNA]</scope>
    <source>
        <strain evidence="9 10">JCM 31783</strain>
    </source>
</reference>
<comment type="caution">
    <text evidence="9">The sequence shown here is derived from an EMBL/GenBank/DDBJ whole genome shotgun (WGS) entry which is preliminary data.</text>
</comment>
<dbReference type="SUPFAM" id="SSF161098">
    <property type="entry name" value="MetI-like"/>
    <property type="match status" value="1"/>
</dbReference>
<evidence type="ECO:0000313" key="9">
    <source>
        <dbReference type="EMBL" id="MEQ3549374.1"/>
    </source>
</evidence>
<protein>
    <submittedName>
        <fullName evidence="9">Carbohydrate ABC transporter permease</fullName>
    </submittedName>
</protein>
<dbReference type="EMBL" id="JBEDNQ010000001">
    <property type="protein sequence ID" value="MEQ3549374.1"/>
    <property type="molecule type" value="Genomic_DNA"/>
</dbReference>
<gene>
    <name evidence="9" type="ORF">WIS52_02720</name>
</gene>
<accession>A0ABV1K4J2</accession>
<feature type="transmembrane region" description="Helical" evidence="7">
    <location>
        <begin position="81"/>
        <end position="104"/>
    </location>
</feature>
<dbReference type="InterPro" id="IPR050901">
    <property type="entry name" value="BP-dep_ABC_trans_perm"/>
</dbReference>
<feature type="transmembrane region" description="Helical" evidence="7">
    <location>
        <begin position="207"/>
        <end position="230"/>
    </location>
</feature>
<comment type="similarity">
    <text evidence="7">Belongs to the binding-protein-dependent transport system permease family.</text>
</comment>
<feature type="domain" description="ABC transmembrane type-1" evidence="8">
    <location>
        <begin position="81"/>
        <end position="273"/>
    </location>
</feature>
<keyword evidence="10" id="KW-1185">Reference proteome</keyword>
<evidence type="ECO:0000256" key="2">
    <source>
        <dbReference type="ARBA" id="ARBA00022448"/>
    </source>
</evidence>
<comment type="subcellular location">
    <subcellularLocation>
        <location evidence="1 7">Cell membrane</location>
        <topology evidence="1 7">Multi-pass membrane protein</topology>
    </subcellularLocation>
</comment>
<dbReference type="InterPro" id="IPR035906">
    <property type="entry name" value="MetI-like_sf"/>
</dbReference>
<proteinExistence type="inferred from homology"/>
<organism evidence="9 10">
    <name type="scientific">Pseudonocardia nematodicida</name>
    <dbReference type="NCBI Taxonomy" id="1206997"/>
    <lineage>
        <taxon>Bacteria</taxon>
        <taxon>Bacillati</taxon>
        <taxon>Actinomycetota</taxon>
        <taxon>Actinomycetes</taxon>
        <taxon>Pseudonocardiales</taxon>
        <taxon>Pseudonocardiaceae</taxon>
        <taxon>Pseudonocardia</taxon>
    </lineage>
</organism>
<evidence type="ECO:0000313" key="10">
    <source>
        <dbReference type="Proteomes" id="UP001494902"/>
    </source>
</evidence>
<evidence type="ECO:0000256" key="7">
    <source>
        <dbReference type="RuleBase" id="RU363032"/>
    </source>
</evidence>
<evidence type="ECO:0000256" key="6">
    <source>
        <dbReference type="ARBA" id="ARBA00023136"/>
    </source>
</evidence>
<dbReference type="Proteomes" id="UP001494902">
    <property type="component" value="Unassembled WGS sequence"/>
</dbReference>
<name>A0ABV1K4J2_9PSEU</name>
<dbReference type="PROSITE" id="PS50928">
    <property type="entry name" value="ABC_TM1"/>
    <property type="match status" value="1"/>
</dbReference>
<sequence>MNATGMTATTSRRLGNAALPLLGIVLVVWSLLPVYHMAVVSLSPDDELFDGTLAPAHPTLDNYATVLSQDDYTVQFFWVQLWNSIVVSGFSAFGILAIGTLAAFAIVRLQPRWGGLLTNTALATYVIPLSFLAIPLYKTMANYNLLGTRAALVLATITFGSPYAIWVLSQYARSSIPFELDEAATIDGAGPWRMYFQIFLPLMKPPMVVVGIYALLLAWNEYLLAFLFLSDEEAMTLPVTLGNFLNSDQVPWNLMMATALLYALPPVIIYYCFQHNVSSGSTAGGVKN</sequence>
<keyword evidence="5 7" id="KW-1133">Transmembrane helix</keyword>
<dbReference type="Gene3D" id="1.10.3720.10">
    <property type="entry name" value="MetI-like"/>
    <property type="match status" value="1"/>
</dbReference>
<feature type="transmembrane region" description="Helical" evidence="7">
    <location>
        <begin position="250"/>
        <end position="273"/>
    </location>
</feature>
<evidence type="ECO:0000256" key="5">
    <source>
        <dbReference type="ARBA" id="ARBA00022989"/>
    </source>
</evidence>
<keyword evidence="6 7" id="KW-0472">Membrane</keyword>
<dbReference type="PANTHER" id="PTHR32243">
    <property type="entry name" value="MALTOSE TRANSPORT SYSTEM PERMEASE-RELATED"/>
    <property type="match status" value="1"/>
</dbReference>
<dbReference type="PANTHER" id="PTHR32243:SF18">
    <property type="entry name" value="INNER MEMBRANE ABC TRANSPORTER PERMEASE PROTEIN YCJP"/>
    <property type="match status" value="1"/>
</dbReference>
<dbReference type="RefSeq" id="WP_349296452.1">
    <property type="nucleotide sequence ID" value="NZ_JBEDNQ010000001.1"/>
</dbReference>
<evidence type="ECO:0000256" key="3">
    <source>
        <dbReference type="ARBA" id="ARBA00022475"/>
    </source>
</evidence>
<feature type="transmembrane region" description="Helical" evidence="7">
    <location>
        <begin position="149"/>
        <end position="168"/>
    </location>
</feature>
<evidence type="ECO:0000259" key="8">
    <source>
        <dbReference type="PROSITE" id="PS50928"/>
    </source>
</evidence>
<evidence type="ECO:0000256" key="1">
    <source>
        <dbReference type="ARBA" id="ARBA00004651"/>
    </source>
</evidence>
<keyword evidence="4 7" id="KW-0812">Transmembrane</keyword>
<dbReference type="Pfam" id="PF00528">
    <property type="entry name" value="BPD_transp_1"/>
    <property type="match status" value="1"/>
</dbReference>
<evidence type="ECO:0000256" key="4">
    <source>
        <dbReference type="ARBA" id="ARBA00022692"/>
    </source>
</evidence>
<dbReference type="CDD" id="cd06261">
    <property type="entry name" value="TM_PBP2"/>
    <property type="match status" value="1"/>
</dbReference>